<dbReference type="AlphaFoldDB" id="A0A8T0I6P0"/>
<comment type="caution">
    <text evidence="1">The sequence shown here is derived from an EMBL/GenBank/DDBJ whole genome shotgun (WGS) entry which is preliminary data.</text>
</comment>
<dbReference type="EMBL" id="CM026424">
    <property type="protein sequence ID" value="KAG0579164.1"/>
    <property type="molecule type" value="Genomic_DNA"/>
</dbReference>
<reference evidence="1" key="1">
    <citation type="submission" date="2020-06" db="EMBL/GenBank/DDBJ databases">
        <title>WGS assembly of Ceratodon purpureus strain R40.</title>
        <authorList>
            <person name="Carey S.B."/>
            <person name="Jenkins J."/>
            <person name="Shu S."/>
            <person name="Lovell J.T."/>
            <person name="Sreedasyam A."/>
            <person name="Maumus F."/>
            <person name="Tiley G.P."/>
            <person name="Fernandez-Pozo N."/>
            <person name="Barry K."/>
            <person name="Chen C."/>
            <person name="Wang M."/>
            <person name="Lipzen A."/>
            <person name="Daum C."/>
            <person name="Saski C.A."/>
            <person name="Payton A.C."/>
            <person name="Mcbreen J.C."/>
            <person name="Conrad R.E."/>
            <person name="Kollar L.M."/>
            <person name="Olsson S."/>
            <person name="Huttunen S."/>
            <person name="Landis J.B."/>
            <person name="Wickett N.J."/>
            <person name="Johnson M.G."/>
            <person name="Rensing S.A."/>
            <person name="Grimwood J."/>
            <person name="Schmutz J."/>
            <person name="Mcdaniel S.F."/>
        </authorList>
    </citation>
    <scope>NUCLEOTIDE SEQUENCE</scope>
    <source>
        <strain evidence="1">R40</strain>
    </source>
</reference>
<gene>
    <name evidence="1" type="ORF">KC19_4G077900</name>
</gene>
<evidence type="ECO:0000313" key="1">
    <source>
        <dbReference type="EMBL" id="KAG0579164.1"/>
    </source>
</evidence>
<protein>
    <submittedName>
        <fullName evidence="1">Uncharacterized protein</fullName>
    </submittedName>
</protein>
<organism evidence="1 2">
    <name type="scientific">Ceratodon purpureus</name>
    <name type="common">Fire moss</name>
    <name type="synonym">Dicranum purpureum</name>
    <dbReference type="NCBI Taxonomy" id="3225"/>
    <lineage>
        <taxon>Eukaryota</taxon>
        <taxon>Viridiplantae</taxon>
        <taxon>Streptophyta</taxon>
        <taxon>Embryophyta</taxon>
        <taxon>Bryophyta</taxon>
        <taxon>Bryophytina</taxon>
        <taxon>Bryopsida</taxon>
        <taxon>Dicranidae</taxon>
        <taxon>Pseudoditrichales</taxon>
        <taxon>Ditrichaceae</taxon>
        <taxon>Ceratodon</taxon>
    </lineage>
</organism>
<evidence type="ECO:0000313" key="2">
    <source>
        <dbReference type="Proteomes" id="UP000822688"/>
    </source>
</evidence>
<sequence length="140" mass="16316">MMSDTIRPVKSNRRFWRPLHVVRLIGHQALESFEFNIPTTYSDRIEKHHHNVSMNPSSSYLITLLPKSPNAEKCHSKLHNHNTLQPLRRNTQLNAFNRIPNRCNAAITLLQSQTPSKTHLACQYPVESEFEFKSCKLNRI</sequence>
<proteinExistence type="predicted"/>
<name>A0A8T0I6P0_CERPU</name>
<accession>A0A8T0I6P0</accession>
<keyword evidence="2" id="KW-1185">Reference proteome</keyword>
<dbReference type="Proteomes" id="UP000822688">
    <property type="component" value="Chromosome 4"/>
</dbReference>